<dbReference type="GO" id="GO:0005759">
    <property type="term" value="C:mitochondrial matrix"/>
    <property type="evidence" value="ECO:0007669"/>
    <property type="project" value="TreeGrafter"/>
</dbReference>
<dbReference type="PANTHER" id="PTHR21228:SF40">
    <property type="entry name" value="LD45607P"/>
    <property type="match status" value="1"/>
</dbReference>
<dbReference type="GO" id="GO:0000963">
    <property type="term" value="P:mitochondrial RNA processing"/>
    <property type="evidence" value="ECO:0007669"/>
    <property type="project" value="TreeGrafter"/>
</dbReference>
<feature type="region of interest" description="Disordered" evidence="1">
    <location>
        <begin position="1"/>
        <end position="20"/>
    </location>
</feature>
<dbReference type="GO" id="GO:0035770">
    <property type="term" value="C:ribonucleoprotein granule"/>
    <property type="evidence" value="ECO:0007669"/>
    <property type="project" value="TreeGrafter"/>
</dbReference>
<feature type="non-terminal residue" evidence="2">
    <location>
        <position position="1"/>
    </location>
</feature>
<feature type="region of interest" description="Disordered" evidence="1">
    <location>
        <begin position="1000"/>
        <end position="1031"/>
    </location>
</feature>
<dbReference type="GO" id="GO:1901259">
    <property type="term" value="P:chloroplast rRNA processing"/>
    <property type="evidence" value="ECO:0007669"/>
    <property type="project" value="TreeGrafter"/>
</dbReference>
<evidence type="ECO:0000313" key="2">
    <source>
        <dbReference type="EMBL" id="GIL59146.1"/>
    </source>
</evidence>
<evidence type="ECO:0000256" key="1">
    <source>
        <dbReference type="SAM" id="MobiDB-lite"/>
    </source>
</evidence>
<accession>A0A8J4F400</accession>
<protein>
    <submittedName>
        <fullName evidence="2">Uncharacterized protein</fullName>
    </submittedName>
</protein>
<reference evidence="2" key="1">
    <citation type="journal article" date="2021" name="Proc. Natl. Acad. Sci. U.S.A.">
        <title>Three genomes in the algal genus Volvox reveal the fate of a haploid sex-determining region after a transition to homothallism.</title>
        <authorList>
            <person name="Yamamoto K."/>
            <person name="Hamaji T."/>
            <person name="Kawai-Toyooka H."/>
            <person name="Matsuzaki R."/>
            <person name="Takahashi F."/>
            <person name="Nishimura Y."/>
            <person name="Kawachi M."/>
            <person name="Noguchi H."/>
            <person name="Minakuchi Y."/>
            <person name="Umen J.G."/>
            <person name="Toyoda A."/>
            <person name="Nozaki H."/>
        </authorList>
    </citation>
    <scope>NUCLEOTIDE SEQUENCE</scope>
    <source>
        <strain evidence="2">NIES-3780</strain>
    </source>
</reference>
<dbReference type="EMBL" id="BNCO01000033">
    <property type="protein sequence ID" value="GIL59146.1"/>
    <property type="molecule type" value="Genomic_DNA"/>
</dbReference>
<evidence type="ECO:0000313" key="3">
    <source>
        <dbReference type="Proteomes" id="UP000747399"/>
    </source>
</evidence>
<feature type="compositionally biased region" description="Acidic residues" evidence="1">
    <location>
        <begin position="10"/>
        <end position="19"/>
    </location>
</feature>
<dbReference type="GO" id="GO:0003723">
    <property type="term" value="F:RNA binding"/>
    <property type="evidence" value="ECO:0007669"/>
    <property type="project" value="TreeGrafter"/>
</dbReference>
<gene>
    <name evidence="2" type="ORF">Vafri_14063</name>
</gene>
<dbReference type="GO" id="GO:0009507">
    <property type="term" value="C:chloroplast"/>
    <property type="evidence" value="ECO:0007669"/>
    <property type="project" value="GOC"/>
</dbReference>
<dbReference type="GO" id="GO:0044528">
    <property type="term" value="P:regulation of mitochondrial mRNA stability"/>
    <property type="evidence" value="ECO:0007669"/>
    <property type="project" value="TreeGrafter"/>
</dbReference>
<dbReference type="AlphaFoldDB" id="A0A8J4F400"/>
<dbReference type="InterPro" id="IPR050870">
    <property type="entry name" value="FAST_kinase"/>
</dbReference>
<dbReference type="PANTHER" id="PTHR21228">
    <property type="entry name" value="FAST LEU-RICH DOMAIN-CONTAINING"/>
    <property type="match status" value="1"/>
</dbReference>
<name>A0A8J4F400_9CHLO</name>
<comment type="caution">
    <text evidence="2">The sequence shown here is derived from an EMBL/GenBank/DDBJ whole genome shotgun (WGS) entry which is preliminary data.</text>
</comment>
<dbReference type="Proteomes" id="UP000747399">
    <property type="component" value="Unassembled WGS sequence"/>
</dbReference>
<keyword evidence="3" id="KW-1185">Reference proteome</keyword>
<proteinExistence type="predicted"/>
<feature type="region of interest" description="Disordered" evidence="1">
    <location>
        <begin position="110"/>
        <end position="131"/>
    </location>
</feature>
<sequence>RGKEASASEGESEGEDDLDGCVAADLTELSEDGAMKQWSPQALSNAIIALVPHAYHLRPSMLRALYDNLYDNLERFDLPELTAALHSLPRLVMPPRRTAYEHLHNTAAGGVTAAGNGDQAPSVTTSELVEPLPPPPAPLMTSFLSCLRGRMNRMQPWQLSMCLFALLRLGVRPEPAWMDAFLGQVYRKLPYMNEVQVATIPWVVAKMSYRPQVCWVERLLAAATGRLSCFSPRHLCQLLWAVAAMGYMPESVWMARWLDKARGCFRTSDGRTLSALVWAVARLGHRPERVWLQELCEHLARRLPYTSPRAVSNTLAALAALGYCPDASWLEAVEGHIRSRLPPLPQLAPAAGSHTKAHPSSAESDCYSLQDISHVCYSLARLGHRPSDIWLDCVANAASQLALEDPGRVTRVSGGSSDAVAAAHAKHIALLTLALARHHRRPPPAAWDALLEGLYPSLPYASPQALAVLLTAAAGLRLPLRREHAGALLLASHRRMAAFSIPGLAMAFRGFVELGVDPGPRWLNRLEEVLLQQCQMQVQQQEQETDIATVGPTAYTDATAAVEEMAKEEEEEVDGEMSSASVLEQGMQLPRGPMLSPRERVSMLWAAVTLETCILEEPARTSYPQILHQHGPQQHPQLASTAGTADAHGYAPLPRWVRKPGALRQSLRFARLIGLLLPSPDEPAVGMEERLPLHHDYPSFGDDGNGDIAGPLSRGVARQRGMRPLQANGEDAAAESIALHARGRSGTGERRWEQLACYSGQDLALLCWALGRLRLRPRGLITALLAEVSRRLGATARPPLNGHPGAAVARARFDGLLLAAAPTPDASGIVSTPQAAAAVMGPAGMPWEVAAVVEPNVLKGAANAKAASGFSLQSFTPSEMAMVYWGLSSIGVWPTAAWRSTAAAAALRVSREGGNGLSPRYLATVLTALARWLQRPQRRRKELAERALVPSRTRRESPVRDARADIRVGYLAEMRFRALTTALAEFALVDSAAHMPTPQQPEVIQHQHQHTRYQQQEQQPGHASGPAVLTPPEEQRCYDAHSLAMLMWALANLTVVRRLPDSWVTAFLPVSLRVLAQLPPSYRVTMLDSLSRLGFRPGAAWLYKAEQVVMHSSGLTLASSYHGLDVALQRMSK</sequence>
<organism evidence="2 3">
    <name type="scientific">Volvox africanus</name>
    <dbReference type="NCBI Taxonomy" id="51714"/>
    <lineage>
        <taxon>Eukaryota</taxon>
        <taxon>Viridiplantae</taxon>
        <taxon>Chlorophyta</taxon>
        <taxon>core chlorophytes</taxon>
        <taxon>Chlorophyceae</taxon>
        <taxon>CS clade</taxon>
        <taxon>Chlamydomonadales</taxon>
        <taxon>Volvocaceae</taxon>
        <taxon>Volvox</taxon>
    </lineage>
</organism>